<reference evidence="3" key="2">
    <citation type="submission" date="2014-07" db="EMBL/GenBank/DDBJ databases">
        <authorList>
            <person name="Hull J."/>
        </authorList>
    </citation>
    <scope>NUCLEOTIDE SEQUENCE</scope>
</reference>
<dbReference type="Gene3D" id="3.30.420.10">
    <property type="entry name" value="Ribonuclease H-like superfamily/Ribonuclease H"/>
    <property type="match status" value="1"/>
</dbReference>
<reference evidence="3" key="1">
    <citation type="journal article" date="2014" name="PLoS ONE">
        <title>Transcriptome-Based Identification of ABC Transporters in the Western Tarnished Plant Bug Lygus hesperus.</title>
        <authorList>
            <person name="Hull J.J."/>
            <person name="Chaney K."/>
            <person name="Geib S.M."/>
            <person name="Fabrick J.A."/>
            <person name="Brent C.S."/>
            <person name="Walsh D."/>
            <person name="Lavine L.C."/>
        </authorList>
    </citation>
    <scope>NUCLEOTIDE SEQUENCE</scope>
</reference>
<dbReference type="Gene3D" id="1.10.340.70">
    <property type="match status" value="1"/>
</dbReference>
<evidence type="ECO:0000256" key="1">
    <source>
        <dbReference type="ARBA" id="ARBA00012493"/>
    </source>
</evidence>
<dbReference type="InterPro" id="IPR050951">
    <property type="entry name" value="Retrovirus_Pol_polyprotein"/>
</dbReference>
<evidence type="ECO:0000259" key="2">
    <source>
        <dbReference type="PROSITE" id="PS50994"/>
    </source>
</evidence>
<dbReference type="GO" id="GO:0003676">
    <property type="term" value="F:nucleic acid binding"/>
    <property type="evidence" value="ECO:0007669"/>
    <property type="project" value="InterPro"/>
</dbReference>
<dbReference type="EC" id="2.7.7.49" evidence="1"/>
<feature type="non-terminal residue" evidence="3">
    <location>
        <position position="1"/>
    </location>
</feature>
<evidence type="ECO:0000313" key="3">
    <source>
        <dbReference type="EMBL" id="JAG27336.1"/>
    </source>
</evidence>
<dbReference type="InterPro" id="IPR001584">
    <property type="entry name" value="Integrase_cat-core"/>
</dbReference>
<dbReference type="Pfam" id="PF00665">
    <property type="entry name" value="rve"/>
    <property type="match status" value="1"/>
</dbReference>
<dbReference type="InterPro" id="IPR036397">
    <property type="entry name" value="RNaseH_sf"/>
</dbReference>
<sequence>KDPTLQSVIKKLAEGWEQEDDPCLRQYHKFRHLLSSHDGLLLYGTRIVIPKGLRSLMLDKLHSSHLGVVKCRKLAQETVWWPGITADIERKVLDCYTCAKYRSSRSDPLMPTEFPHLPWSTVGMDFLKAKGELYLILQDYFSRFLEIHLIKNNQAPTVVKVLKHIFARHGVPHKVRSDNGPPFNSHVFAEFAKQYGFELLTSSPTFPQSNGLAESAVKTAKSLILKCTDWTVGLLHYNTTSLENGYSPSELLMGRKLRSTVPVLHDTLRPSLVYAPVLRNKELRQREESKKRYDRRHQAFVERPELSPGQLVWIRNMNMKGRILKKLDQPRSYLVETERGGRIQRNRFHLAPFKSQDPGSV</sequence>
<dbReference type="PANTHER" id="PTHR37984">
    <property type="entry name" value="PROTEIN CBG26694"/>
    <property type="match status" value="1"/>
</dbReference>
<dbReference type="EMBL" id="GBHO01016268">
    <property type="protein sequence ID" value="JAG27336.1"/>
    <property type="molecule type" value="Transcribed_RNA"/>
</dbReference>
<dbReference type="GO" id="GO:0015074">
    <property type="term" value="P:DNA integration"/>
    <property type="evidence" value="ECO:0007669"/>
    <property type="project" value="InterPro"/>
</dbReference>
<dbReference type="PROSITE" id="PS50994">
    <property type="entry name" value="INTEGRASE"/>
    <property type="match status" value="1"/>
</dbReference>
<feature type="domain" description="Integrase catalytic" evidence="2">
    <location>
        <begin position="114"/>
        <end position="226"/>
    </location>
</feature>
<dbReference type="FunFam" id="1.10.340.70:FF:000003">
    <property type="entry name" value="Protein CBG25708"/>
    <property type="match status" value="1"/>
</dbReference>
<dbReference type="InterPro" id="IPR041588">
    <property type="entry name" value="Integrase_H2C2"/>
</dbReference>
<proteinExistence type="predicted"/>
<dbReference type="PANTHER" id="PTHR37984:SF5">
    <property type="entry name" value="PROTEIN NYNRIN-LIKE"/>
    <property type="match status" value="1"/>
</dbReference>
<name>A0A0A9Y6S1_LYGHE</name>
<dbReference type="GO" id="GO:0003964">
    <property type="term" value="F:RNA-directed DNA polymerase activity"/>
    <property type="evidence" value="ECO:0007669"/>
    <property type="project" value="UniProtKB-EC"/>
</dbReference>
<accession>A0A0A9Y6S1</accession>
<gene>
    <name evidence="3" type="primary">K02A2.6_35</name>
    <name evidence="3" type="ORF">CM83_8854</name>
</gene>
<dbReference type="SUPFAM" id="SSF53098">
    <property type="entry name" value="Ribonuclease H-like"/>
    <property type="match status" value="1"/>
</dbReference>
<dbReference type="FunFam" id="3.30.420.10:FF:000063">
    <property type="entry name" value="Retrovirus-related Pol polyprotein from transposon 297-like Protein"/>
    <property type="match status" value="1"/>
</dbReference>
<protein>
    <recommendedName>
        <fullName evidence="1">RNA-directed DNA polymerase</fullName>
        <ecNumber evidence="1">2.7.7.49</ecNumber>
    </recommendedName>
</protein>
<organism evidence="3">
    <name type="scientific">Lygus hesperus</name>
    <name type="common">Western plant bug</name>
    <dbReference type="NCBI Taxonomy" id="30085"/>
    <lineage>
        <taxon>Eukaryota</taxon>
        <taxon>Metazoa</taxon>
        <taxon>Ecdysozoa</taxon>
        <taxon>Arthropoda</taxon>
        <taxon>Hexapoda</taxon>
        <taxon>Insecta</taxon>
        <taxon>Pterygota</taxon>
        <taxon>Neoptera</taxon>
        <taxon>Paraneoptera</taxon>
        <taxon>Hemiptera</taxon>
        <taxon>Heteroptera</taxon>
        <taxon>Panheteroptera</taxon>
        <taxon>Cimicomorpha</taxon>
        <taxon>Miridae</taxon>
        <taxon>Mirini</taxon>
        <taxon>Lygus</taxon>
    </lineage>
</organism>
<dbReference type="Pfam" id="PF17921">
    <property type="entry name" value="Integrase_H2C2"/>
    <property type="match status" value="1"/>
</dbReference>
<dbReference type="InterPro" id="IPR012337">
    <property type="entry name" value="RNaseH-like_sf"/>
</dbReference>
<dbReference type="AlphaFoldDB" id="A0A0A9Y6S1"/>